<evidence type="ECO:0000313" key="6">
    <source>
        <dbReference type="EMBL" id="KAB4457182.1"/>
    </source>
</evidence>
<dbReference type="EMBL" id="CP083681">
    <property type="protein sequence ID" value="UYU70956.1"/>
    <property type="molecule type" value="Genomic_DNA"/>
</dbReference>
<dbReference type="Proteomes" id="UP000500882">
    <property type="component" value="Chromosome"/>
</dbReference>
<dbReference type="Proteomes" id="UP000460317">
    <property type="component" value="Unassembled WGS sequence"/>
</dbReference>
<dbReference type="PATRIC" id="fig|818.29.peg.1827"/>
<dbReference type="EMBL" id="JAQNVG010000029">
    <property type="protein sequence ID" value="MDC2237419.1"/>
    <property type="molecule type" value="Genomic_DNA"/>
</dbReference>
<evidence type="ECO:0000259" key="1">
    <source>
        <dbReference type="Pfam" id="PF13568"/>
    </source>
</evidence>
<evidence type="ECO:0000313" key="24">
    <source>
        <dbReference type="Proteomes" id="UP001156218"/>
    </source>
</evidence>
<evidence type="ECO:0000313" key="9">
    <source>
        <dbReference type="EMBL" id="MDC2237419.1"/>
    </source>
</evidence>
<reference evidence="16 17" key="2">
    <citation type="submission" date="2018-08" db="EMBL/GenBank/DDBJ databases">
        <title>A genome reference for cultivated species of the human gut microbiota.</title>
        <authorList>
            <person name="Zou Y."/>
            <person name="Xue W."/>
            <person name="Luo G."/>
        </authorList>
    </citation>
    <scope>NUCLEOTIDE SEQUENCE [LARGE SCALE GENOMIC DNA]</scope>
    <source>
        <strain evidence="11 16">AF37-12</strain>
        <strain evidence="10 17">AM30-26</strain>
    </source>
</reference>
<dbReference type="Proteomes" id="UP000095576">
    <property type="component" value="Unassembled WGS sequence"/>
</dbReference>
<dbReference type="Proteomes" id="UP001156218">
    <property type="component" value="Chromosome"/>
</dbReference>
<evidence type="ECO:0000313" key="8">
    <source>
        <dbReference type="EMBL" id="KAB4483819.1"/>
    </source>
</evidence>
<reference evidence="12 24" key="5">
    <citation type="submission" date="2021-06" db="EMBL/GenBank/DDBJ databases">
        <title>Interrogation of the integrated mobile genetic elements in gut-associated Bacteroides with a consensus prediction approach.</title>
        <authorList>
            <person name="Campbell D.E."/>
            <person name="Leigh J.R."/>
            <person name="Kim T."/>
            <person name="England W."/>
            <person name="Whitaker R.J."/>
            <person name="Degnan P.H."/>
        </authorList>
    </citation>
    <scope>NUCLEOTIDE SEQUENCE</scope>
    <source>
        <strain evidence="14">VPI-3443</strain>
        <strain evidence="13">VPI-BTDOT2</strain>
        <strain evidence="12 24">WAL8669</strain>
    </source>
</reference>
<dbReference type="Proteomes" id="UP000488521">
    <property type="component" value="Unassembled WGS sequence"/>
</dbReference>
<gene>
    <name evidence="2" type="ORF">BatF92_23910</name>
    <name evidence="11" type="ORF">DW011_14595</name>
    <name evidence="10" type="ORF">DW780_04230</name>
    <name evidence="3" type="ORF">ERS852511_00152</name>
    <name evidence="7" type="ORF">GAN59_03685</name>
    <name evidence="6" type="ORF">GAN75_07195</name>
    <name evidence="8" type="ORF">GAN91_08475</name>
    <name evidence="5" type="ORF">GAN93_19620</name>
    <name evidence="4" type="ORF">GAO51_13705</name>
    <name evidence="13" type="ORF">KQP59_22240</name>
    <name evidence="12" type="ORF">KQP68_11475</name>
    <name evidence="14" type="ORF">KQP74_21880</name>
    <name evidence="9" type="ORF">PO127_16890</name>
</gene>
<dbReference type="Proteomes" id="UP000440614">
    <property type="component" value="Unassembled WGS sequence"/>
</dbReference>
<dbReference type="OMA" id="PHNANIG"/>
<evidence type="ECO:0000313" key="18">
    <source>
        <dbReference type="Proteomes" id="UP000436825"/>
    </source>
</evidence>
<reference evidence="3 15" key="1">
    <citation type="submission" date="2015-09" db="EMBL/GenBank/DDBJ databases">
        <authorList>
            <consortium name="Pathogen Informatics"/>
        </authorList>
    </citation>
    <scope>NUCLEOTIDE SEQUENCE [LARGE SCALE GENOMIC DNA]</scope>
    <source>
        <strain evidence="3 15">2789STDY5834899</strain>
    </source>
</reference>
<feature type="domain" description="Outer membrane protein beta-barrel" evidence="1">
    <location>
        <begin position="23"/>
        <end position="171"/>
    </location>
</feature>
<accession>C6IGT2</accession>
<evidence type="ECO:0000313" key="4">
    <source>
        <dbReference type="EMBL" id="KAB4311594.1"/>
    </source>
</evidence>
<evidence type="ECO:0000313" key="21">
    <source>
        <dbReference type="Proteomes" id="UP000460317"/>
    </source>
</evidence>
<evidence type="ECO:0000313" key="15">
    <source>
        <dbReference type="Proteomes" id="UP000095576"/>
    </source>
</evidence>
<evidence type="ECO:0000313" key="7">
    <source>
        <dbReference type="EMBL" id="KAB4478024.1"/>
    </source>
</evidence>
<dbReference type="Proteomes" id="UP000284785">
    <property type="component" value="Unassembled WGS sequence"/>
</dbReference>
<reference evidence="9" key="6">
    <citation type="submission" date="2022-10" db="EMBL/GenBank/DDBJ databases">
        <title>Human gut microbiome strain richness.</title>
        <authorList>
            <person name="Chen-Liaw A."/>
        </authorList>
    </citation>
    <scope>NUCLEOTIDE SEQUENCE</scope>
    <source>
        <strain evidence="9">1001283st1_A3_1001283B150304_161114</strain>
    </source>
</reference>
<dbReference type="Pfam" id="PF13568">
    <property type="entry name" value="OMP_b-brl_2"/>
    <property type="match status" value="1"/>
</dbReference>
<dbReference type="EMBL" id="WCSB01000022">
    <property type="protein sequence ID" value="KAB4449253.1"/>
    <property type="molecule type" value="Genomic_DNA"/>
</dbReference>
<dbReference type="EMBL" id="AP022660">
    <property type="protein sequence ID" value="BCA50449.1"/>
    <property type="molecule type" value="Genomic_DNA"/>
</dbReference>
<evidence type="ECO:0000313" key="3">
    <source>
        <dbReference type="EMBL" id="CUO80758.1"/>
    </source>
</evidence>
<name>A0A139KJU6_BACT4</name>
<evidence type="ECO:0000313" key="23">
    <source>
        <dbReference type="Proteomes" id="UP000500882"/>
    </source>
</evidence>
<dbReference type="Proteomes" id="UP001156216">
    <property type="component" value="Chromosome"/>
</dbReference>
<dbReference type="EMBL" id="CP083680">
    <property type="protein sequence ID" value="UYU68844.1"/>
    <property type="molecule type" value="Genomic_DNA"/>
</dbReference>
<protein>
    <submittedName>
        <fullName evidence="6">PorT family protein</fullName>
    </submittedName>
    <submittedName>
        <fullName evidence="9">Porin family protein</fullName>
    </submittedName>
</protein>
<dbReference type="InterPro" id="IPR025665">
    <property type="entry name" value="Beta-barrel_OMP_2"/>
</dbReference>
<dbReference type="AlphaFoldDB" id="A0A139KJU6"/>
<dbReference type="RefSeq" id="WP_008765529.1">
    <property type="nucleotide sequence ID" value="NZ_AP022660.1"/>
</dbReference>
<dbReference type="EMBL" id="WCRS01000002">
    <property type="protein sequence ID" value="KAB4478024.1"/>
    <property type="molecule type" value="Genomic_DNA"/>
</dbReference>
<proteinExistence type="predicted"/>
<reference evidence="2 23" key="4">
    <citation type="submission" date="2020-02" db="EMBL/GenBank/DDBJ databases">
        <title>Whole-genome sequencing and comparative analysis of the genomes of Bacteroides thetaiotaomicron and Escherichia coli isolated from a healthy resident in Vietnam.</title>
        <authorList>
            <person name="Mohsin M."/>
            <person name="Tanaka K."/>
            <person name="Kawahara R."/>
            <person name="Kondo S."/>
            <person name="Noguchi H."/>
            <person name="Motooka D."/>
            <person name="Nakamura S."/>
            <person name="Khong D.T."/>
            <person name="Nguyen T.N."/>
            <person name="Tran H.T."/>
            <person name="Yamamoto Y."/>
        </authorList>
    </citation>
    <scope>NUCLEOTIDE SEQUENCE [LARGE SCALE GENOMIC DNA]</scope>
    <source>
        <strain evidence="2 23">F9-2</strain>
    </source>
</reference>
<dbReference type="EMBL" id="WCRY01000006">
    <property type="protein sequence ID" value="KAB4483819.1"/>
    <property type="molecule type" value="Genomic_DNA"/>
</dbReference>
<dbReference type="Proteomes" id="UP000436825">
    <property type="component" value="Unassembled WGS sequence"/>
</dbReference>
<sequence length="190" mass="20266">MKKSALFILFALISVAGFSQITGWNAKVGMNISNYTGDADLNAKIGFKLGGGFEYAFDNTWSLQPSLFLSTKGAKKDGNSINAMYLELPVMAAARFNVADNTNIVVNAGPYLACGIAGKTKIDLGNDTERKYDTFGDDALKRFDAGLGVGVALELGKVIVGLDGQFGLVDVEKIGNPKNTNFSIVLGYKF</sequence>
<organism evidence="6 18">
    <name type="scientific">Bacteroides thetaiotaomicron</name>
    <dbReference type="NCBI Taxonomy" id="818"/>
    <lineage>
        <taxon>Bacteria</taxon>
        <taxon>Pseudomonadati</taxon>
        <taxon>Bacteroidota</taxon>
        <taxon>Bacteroidia</taxon>
        <taxon>Bacteroidales</taxon>
        <taxon>Bacteroidaceae</taxon>
        <taxon>Bacteroides</taxon>
    </lineage>
</organism>
<evidence type="ECO:0000313" key="11">
    <source>
        <dbReference type="EMBL" id="RHL57516.1"/>
    </source>
</evidence>
<dbReference type="DNASU" id="1072390"/>
<evidence type="ECO:0000313" key="19">
    <source>
        <dbReference type="Proteomes" id="UP000436858"/>
    </source>
</evidence>
<evidence type="ECO:0000313" key="5">
    <source>
        <dbReference type="EMBL" id="KAB4449253.1"/>
    </source>
</evidence>
<evidence type="ECO:0000313" key="22">
    <source>
        <dbReference type="Proteomes" id="UP000488521"/>
    </source>
</evidence>
<dbReference type="Proteomes" id="UP000283616">
    <property type="component" value="Unassembled WGS sequence"/>
</dbReference>
<dbReference type="EMBL" id="WCSY01000012">
    <property type="protein sequence ID" value="KAB4311594.1"/>
    <property type="molecule type" value="Genomic_DNA"/>
</dbReference>
<dbReference type="EMBL" id="CZAP01000001">
    <property type="protein sequence ID" value="CUO80758.1"/>
    <property type="molecule type" value="Genomic_DNA"/>
</dbReference>
<dbReference type="Proteomes" id="UP001217776">
    <property type="component" value="Unassembled WGS sequence"/>
</dbReference>
<dbReference type="EMBL" id="CP083685">
    <property type="protein sequence ID" value="UYU90540.1"/>
    <property type="molecule type" value="Genomic_DNA"/>
</dbReference>
<evidence type="ECO:0000313" key="16">
    <source>
        <dbReference type="Proteomes" id="UP000283616"/>
    </source>
</evidence>
<dbReference type="Proteomes" id="UP001162960">
    <property type="component" value="Chromosome"/>
</dbReference>
<reference evidence="18 19" key="3">
    <citation type="journal article" date="2019" name="Nat. Med.">
        <title>A library of human gut bacterial isolates paired with longitudinal multiomics data enables mechanistic microbiome research.</title>
        <authorList>
            <person name="Poyet M."/>
            <person name="Groussin M."/>
            <person name="Gibbons S.M."/>
            <person name="Avila-Pacheco J."/>
            <person name="Jiang X."/>
            <person name="Kearney S.M."/>
            <person name="Perrotta A.R."/>
            <person name="Berdy B."/>
            <person name="Zhao S."/>
            <person name="Lieberman T.D."/>
            <person name="Swanson P.K."/>
            <person name="Smith M."/>
            <person name="Roesemann S."/>
            <person name="Alexander J.E."/>
            <person name="Rich S.A."/>
            <person name="Livny J."/>
            <person name="Vlamakis H."/>
            <person name="Clish C."/>
            <person name="Bullock K."/>
            <person name="Deik A."/>
            <person name="Scott J."/>
            <person name="Pierce K.A."/>
            <person name="Xavier R.J."/>
            <person name="Alm E.J."/>
        </authorList>
    </citation>
    <scope>NUCLEOTIDE SEQUENCE [LARGE SCALE GENOMIC DNA]</scope>
    <source>
        <strain evidence="7 22">BIOML-A156</strain>
        <strain evidence="6 18">BIOML-A160</strain>
        <strain evidence="8 19">BIOML-A162</strain>
        <strain evidence="5 21">BIOML-A165</strain>
        <strain evidence="4 20">BIOML-A188</strain>
    </source>
</reference>
<dbReference type="EMBL" id="WCRW01000004">
    <property type="protein sequence ID" value="KAB4457182.1"/>
    <property type="molecule type" value="Genomic_DNA"/>
</dbReference>
<dbReference type="Proteomes" id="UP000436858">
    <property type="component" value="Unassembled WGS sequence"/>
</dbReference>
<dbReference type="EMBL" id="QROV01000016">
    <property type="protein sequence ID" value="RHL57516.1"/>
    <property type="molecule type" value="Genomic_DNA"/>
</dbReference>
<evidence type="ECO:0000313" key="13">
    <source>
        <dbReference type="EMBL" id="UYU70956.1"/>
    </source>
</evidence>
<evidence type="ECO:0000313" key="12">
    <source>
        <dbReference type="EMBL" id="UYU68844.1"/>
    </source>
</evidence>
<evidence type="ECO:0000313" key="17">
    <source>
        <dbReference type="Proteomes" id="UP000284785"/>
    </source>
</evidence>
<evidence type="ECO:0000313" key="20">
    <source>
        <dbReference type="Proteomes" id="UP000440614"/>
    </source>
</evidence>
<evidence type="ECO:0000313" key="10">
    <source>
        <dbReference type="EMBL" id="RHD90205.1"/>
    </source>
</evidence>
<evidence type="ECO:0000313" key="2">
    <source>
        <dbReference type="EMBL" id="BCA50449.1"/>
    </source>
</evidence>
<accession>A0A139KJU6</accession>
<dbReference type="GeneID" id="60926607"/>
<dbReference type="EMBL" id="QSJP01000003">
    <property type="protein sequence ID" value="RHD90205.1"/>
    <property type="molecule type" value="Genomic_DNA"/>
</dbReference>
<evidence type="ECO:0000313" key="14">
    <source>
        <dbReference type="EMBL" id="UYU90540.1"/>
    </source>
</evidence>